<dbReference type="SMART" id="SM01274">
    <property type="entry name" value="malic"/>
    <property type="match status" value="1"/>
</dbReference>
<evidence type="ECO:0000256" key="5">
    <source>
        <dbReference type="SAM" id="MobiDB-lite"/>
    </source>
</evidence>
<dbReference type="GO" id="GO:0005739">
    <property type="term" value="C:mitochondrion"/>
    <property type="evidence" value="ECO:0007669"/>
    <property type="project" value="TreeGrafter"/>
</dbReference>
<evidence type="ECO:0000259" key="6">
    <source>
        <dbReference type="SMART" id="SM01274"/>
    </source>
</evidence>
<dbReference type="AlphaFoldDB" id="A0A4P9Y061"/>
<dbReference type="SUPFAM" id="SSF53223">
    <property type="entry name" value="Aminoacid dehydrogenase-like, N-terminal domain"/>
    <property type="match status" value="1"/>
</dbReference>
<evidence type="ECO:0000256" key="3">
    <source>
        <dbReference type="PIRSR" id="PIRSR000106-1"/>
    </source>
</evidence>
<gene>
    <name evidence="7" type="ORF">BJ684DRAFT_21322</name>
</gene>
<comment type="cofactor">
    <cofactor evidence="1">
        <name>Mg(2+)</name>
        <dbReference type="ChEBI" id="CHEBI:18420"/>
    </cofactor>
</comment>
<feature type="binding site" evidence="4">
    <location>
        <position position="167"/>
    </location>
    <ligand>
        <name>(S)-malate</name>
        <dbReference type="ChEBI" id="CHEBI:15589"/>
    </ligand>
</feature>
<feature type="region of interest" description="Disordered" evidence="5">
    <location>
        <begin position="1"/>
        <end position="38"/>
    </location>
</feature>
<sequence>MTLDTTSLETSRQSGTEKHLLSSSPYVNQGSATSQEERNALSLQGLMPPGSDNLQIQLRRAFRQLRSKSQHLDKYVFLAWLRNTNIRLFYAMVLQELEELCPLIYTPTVGSACLNYSQIYPFLAPPGAADGLFLSLHDADRLPQVIANYRASMPAEPEICVITDGSRILGLGDLGVNGMGIPVGKLQLYVAAGGVNPSNPLPITIDVGTNTERYLQDEMYLGLRQNRPADDVYYPFVDR</sequence>
<evidence type="ECO:0000313" key="7">
    <source>
        <dbReference type="EMBL" id="RKP12115.1"/>
    </source>
</evidence>
<feature type="non-terminal residue" evidence="7">
    <location>
        <position position="239"/>
    </location>
</feature>
<dbReference type="InterPro" id="IPR037062">
    <property type="entry name" value="Malic_N_dom_sf"/>
</dbReference>
<keyword evidence="2" id="KW-0560">Oxidoreductase</keyword>
<dbReference type="InterPro" id="IPR046346">
    <property type="entry name" value="Aminoacid_DH-like_N_sf"/>
</dbReference>
<dbReference type="OrthoDB" id="5365701at2759"/>
<dbReference type="InterPro" id="IPR001891">
    <property type="entry name" value="Malic_OxRdtase"/>
</dbReference>
<dbReference type="PIRSF" id="PIRSF000106">
    <property type="entry name" value="ME"/>
    <property type="match status" value="1"/>
</dbReference>
<reference evidence="8" key="1">
    <citation type="journal article" date="2018" name="Nat. Microbiol.">
        <title>Leveraging single-cell genomics to expand the fungal tree of life.</title>
        <authorList>
            <person name="Ahrendt S.R."/>
            <person name="Quandt C.A."/>
            <person name="Ciobanu D."/>
            <person name="Clum A."/>
            <person name="Salamov A."/>
            <person name="Andreopoulos B."/>
            <person name="Cheng J.F."/>
            <person name="Woyke T."/>
            <person name="Pelin A."/>
            <person name="Henrissat B."/>
            <person name="Reynolds N.K."/>
            <person name="Benny G.L."/>
            <person name="Smith M.E."/>
            <person name="James T.Y."/>
            <person name="Grigoriev I.V."/>
        </authorList>
    </citation>
    <scope>NUCLEOTIDE SEQUENCE [LARGE SCALE GENOMIC DNA]</scope>
</reference>
<dbReference type="Gene3D" id="3.40.50.10380">
    <property type="entry name" value="Malic enzyme, N-terminal domain"/>
    <property type="match status" value="1"/>
</dbReference>
<dbReference type="PRINTS" id="PR00072">
    <property type="entry name" value="MALOXRDTASE"/>
</dbReference>
<dbReference type="Proteomes" id="UP000267251">
    <property type="component" value="Unassembled WGS sequence"/>
</dbReference>
<dbReference type="Pfam" id="PF00390">
    <property type="entry name" value="malic"/>
    <property type="match status" value="1"/>
</dbReference>
<dbReference type="PANTHER" id="PTHR23406">
    <property type="entry name" value="MALIC ENZYME-RELATED"/>
    <property type="match status" value="1"/>
</dbReference>
<feature type="compositionally biased region" description="Polar residues" evidence="5">
    <location>
        <begin position="1"/>
        <end position="14"/>
    </location>
</feature>
<evidence type="ECO:0000256" key="2">
    <source>
        <dbReference type="ARBA" id="ARBA00023002"/>
    </source>
</evidence>
<name>A0A4P9Y061_9FUNG</name>
<feature type="compositionally biased region" description="Polar residues" evidence="5">
    <location>
        <begin position="21"/>
        <end position="34"/>
    </location>
</feature>
<feature type="active site" description="Proton acceptor" evidence="3">
    <location>
        <position position="185"/>
    </location>
</feature>
<dbReference type="GO" id="GO:0004471">
    <property type="term" value="F:malate dehydrogenase (decarboxylating) (NAD+) activity"/>
    <property type="evidence" value="ECO:0007669"/>
    <property type="project" value="TreeGrafter"/>
</dbReference>
<dbReference type="PANTHER" id="PTHR23406:SF32">
    <property type="entry name" value="NADP-DEPENDENT MALIC ENZYME"/>
    <property type="match status" value="1"/>
</dbReference>
<protein>
    <recommendedName>
        <fullName evidence="6">Malic enzyme N-terminal domain-containing protein</fullName>
    </recommendedName>
</protein>
<evidence type="ECO:0000256" key="1">
    <source>
        <dbReference type="ARBA" id="ARBA00001946"/>
    </source>
</evidence>
<dbReference type="GO" id="GO:0006108">
    <property type="term" value="P:malate metabolic process"/>
    <property type="evidence" value="ECO:0007669"/>
    <property type="project" value="TreeGrafter"/>
</dbReference>
<dbReference type="EMBL" id="KZ988474">
    <property type="protein sequence ID" value="RKP12115.1"/>
    <property type="molecule type" value="Genomic_DNA"/>
</dbReference>
<organism evidence="7 8">
    <name type="scientific">Piptocephalis cylindrospora</name>
    <dbReference type="NCBI Taxonomy" id="1907219"/>
    <lineage>
        <taxon>Eukaryota</taxon>
        <taxon>Fungi</taxon>
        <taxon>Fungi incertae sedis</taxon>
        <taxon>Zoopagomycota</taxon>
        <taxon>Zoopagomycotina</taxon>
        <taxon>Zoopagomycetes</taxon>
        <taxon>Zoopagales</taxon>
        <taxon>Piptocephalidaceae</taxon>
        <taxon>Piptocephalis</taxon>
    </lineage>
</organism>
<feature type="active site" description="Proton donor" evidence="3">
    <location>
        <position position="105"/>
    </location>
</feature>
<proteinExistence type="predicted"/>
<dbReference type="InterPro" id="IPR012301">
    <property type="entry name" value="Malic_N_dom"/>
</dbReference>
<feature type="domain" description="Malic enzyme N-terminal" evidence="6">
    <location>
        <begin position="82"/>
        <end position="239"/>
    </location>
</feature>
<accession>A0A4P9Y061</accession>
<evidence type="ECO:0000256" key="4">
    <source>
        <dbReference type="PIRSR" id="PIRSR000106-2"/>
    </source>
</evidence>
<keyword evidence="8" id="KW-1185">Reference proteome</keyword>
<evidence type="ECO:0000313" key="8">
    <source>
        <dbReference type="Proteomes" id="UP000267251"/>
    </source>
</evidence>